<reference evidence="1 2" key="1">
    <citation type="journal article" date="2022" name="Syst. Appl. Microbiol.">
        <title>Rhodopirellula aestuarii sp. nov., a novel member of the genus Rhodopirellula isolated from brackish sediments collected in the Tagus River estuary, Portugal.</title>
        <authorList>
            <person name="Vitorino I.R."/>
            <person name="Klimek D."/>
            <person name="Calusinska M."/>
            <person name="Lobo-da-Cunha A."/>
            <person name="Vasconcelos V."/>
            <person name="Lage O.M."/>
        </authorList>
    </citation>
    <scope>NUCLEOTIDE SEQUENCE [LARGE SCALE GENOMIC DNA]</scope>
    <source>
        <strain evidence="1 2">ICT_H3.1</strain>
    </source>
</reference>
<protein>
    <submittedName>
        <fullName evidence="1">Uncharacterized protein</fullName>
    </submittedName>
</protein>
<comment type="caution">
    <text evidence="1">The sequence shown here is derived from an EMBL/GenBank/DDBJ whole genome shotgun (WGS) entry which is preliminary data.</text>
</comment>
<evidence type="ECO:0000313" key="2">
    <source>
        <dbReference type="Proteomes" id="UP001202961"/>
    </source>
</evidence>
<proteinExistence type="predicted"/>
<dbReference type="EMBL" id="JAMQBK010000029">
    <property type="protein sequence ID" value="MCM2371075.1"/>
    <property type="molecule type" value="Genomic_DNA"/>
</dbReference>
<name>A0ABT0U2E3_9BACT</name>
<gene>
    <name evidence="1" type="ORF">NB063_10685</name>
</gene>
<keyword evidence="2" id="KW-1185">Reference proteome</keyword>
<accession>A0ABT0U2E3</accession>
<dbReference type="RefSeq" id="WP_250928718.1">
    <property type="nucleotide sequence ID" value="NZ_JAMQBK010000029.1"/>
</dbReference>
<dbReference type="Proteomes" id="UP001202961">
    <property type="component" value="Unassembled WGS sequence"/>
</dbReference>
<evidence type="ECO:0000313" key="1">
    <source>
        <dbReference type="EMBL" id="MCM2371075.1"/>
    </source>
</evidence>
<organism evidence="1 2">
    <name type="scientific">Aporhodopirellula aestuarii</name>
    <dbReference type="NCBI Taxonomy" id="2950107"/>
    <lineage>
        <taxon>Bacteria</taxon>
        <taxon>Pseudomonadati</taxon>
        <taxon>Planctomycetota</taxon>
        <taxon>Planctomycetia</taxon>
        <taxon>Pirellulales</taxon>
        <taxon>Pirellulaceae</taxon>
        <taxon>Aporhodopirellula</taxon>
    </lineage>
</organism>
<sequence>MNTTELDEAIRSLGADVPITLDDLGIVAWSRGDDGGWTNTNEAGPCVRLGIRVYNNDHKILLKGQRVNNIGSDEAIQLFESFAGKVSHSYGGFDAAKAGIDAVRWENSDPWIDSIFVMEPKTE</sequence>